<protein>
    <submittedName>
        <fullName evidence="11">G protein-coupled receptor kinase interacting ArfGAP 2a</fullName>
    </submittedName>
</protein>
<evidence type="ECO:0000313" key="11">
    <source>
        <dbReference type="Ensembl" id="ENSCCRP00015108640.1"/>
    </source>
</evidence>
<dbReference type="SUPFAM" id="SSF57863">
    <property type="entry name" value="ArfGap/RecO-like zinc finger"/>
    <property type="match status" value="1"/>
</dbReference>
<dbReference type="PROSITE" id="PS50088">
    <property type="entry name" value="ANK_REPEAT"/>
    <property type="match status" value="2"/>
</dbReference>
<feature type="compositionally biased region" description="Acidic residues" evidence="9">
    <location>
        <begin position="404"/>
        <end position="421"/>
    </location>
</feature>
<dbReference type="Gene3D" id="1.20.120.330">
    <property type="entry name" value="Nucleotidyltransferases domain 2"/>
    <property type="match status" value="1"/>
</dbReference>
<dbReference type="InterPro" id="IPR037278">
    <property type="entry name" value="ARFGAP/RecO"/>
</dbReference>
<evidence type="ECO:0000256" key="9">
    <source>
        <dbReference type="SAM" id="MobiDB-lite"/>
    </source>
</evidence>
<dbReference type="Gene3D" id="1.25.40.20">
    <property type="entry name" value="Ankyrin repeat-containing domain"/>
    <property type="match status" value="1"/>
</dbReference>
<dbReference type="PANTHER" id="PTHR46097">
    <property type="entry name" value="G PROTEIN-COUPLED RECEPTOR KINASE INTERACTING ARFGAP"/>
    <property type="match status" value="1"/>
</dbReference>
<dbReference type="InterPro" id="IPR038508">
    <property type="entry name" value="ArfGAP_dom_sf"/>
</dbReference>
<dbReference type="Ensembl" id="ENSCCRT00015112091.1">
    <property type="protein sequence ID" value="ENSCCRP00015108640.1"/>
    <property type="gene ID" value="ENSCCRG00015042337.1"/>
</dbReference>
<evidence type="ECO:0000256" key="1">
    <source>
        <dbReference type="ARBA" id="ARBA00022468"/>
    </source>
</evidence>
<dbReference type="GO" id="GO:0008277">
    <property type="term" value="P:regulation of G protein-coupled receptor signaling pathway"/>
    <property type="evidence" value="ECO:0007669"/>
    <property type="project" value="TreeGrafter"/>
</dbReference>
<accession>A0A8C2AT49</accession>
<evidence type="ECO:0000256" key="2">
    <source>
        <dbReference type="ARBA" id="ARBA00022723"/>
    </source>
</evidence>
<evidence type="ECO:0000256" key="4">
    <source>
        <dbReference type="ARBA" id="ARBA00022771"/>
    </source>
</evidence>
<dbReference type="SUPFAM" id="SSF48403">
    <property type="entry name" value="Ankyrin repeat"/>
    <property type="match status" value="1"/>
</dbReference>
<feature type="compositionally biased region" description="Low complexity" evidence="9">
    <location>
        <begin position="467"/>
        <end position="478"/>
    </location>
</feature>
<dbReference type="GO" id="GO:0007420">
    <property type="term" value="P:brain development"/>
    <property type="evidence" value="ECO:0007669"/>
    <property type="project" value="InterPro"/>
</dbReference>
<dbReference type="InterPro" id="IPR013724">
    <property type="entry name" value="GIT_SHD"/>
</dbReference>
<evidence type="ECO:0000256" key="7">
    <source>
        <dbReference type="PROSITE-ProRule" id="PRU00023"/>
    </source>
</evidence>
<organism evidence="11 12">
    <name type="scientific">Cyprinus carpio</name>
    <name type="common">Common carp</name>
    <dbReference type="NCBI Taxonomy" id="7962"/>
    <lineage>
        <taxon>Eukaryota</taxon>
        <taxon>Metazoa</taxon>
        <taxon>Chordata</taxon>
        <taxon>Craniata</taxon>
        <taxon>Vertebrata</taxon>
        <taxon>Euteleostomi</taxon>
        <taxon>Actinopterygii</taxon>
        <taxon>Neopterygii</taxon>
        <taxon>Teleostei</taxon>
        <taxon>Ostariophysi</taxon>
        <taxon>Cypriniformes</taxon>
        <taxon>Cyprinidae</taxon>
        <taxon>Cyprininae</taxon>
        <taxon>Cyprinus</taxon>
    </lineage>
</organism>
<feature type="domain" description="Arf-GAP" evidence="10">
    <location>
        <begin position="34"/>
        <end position="143"/>
    </location>
</feature>
<dbReference type="InterPro" id="IPR036770">
    <property type="entry name" value="Ankyrin_rpt-contain_sf"/>
</dbReference>
<evidence type="ECO:0000256" key="3">
    <source>
        <dbReference type="ARBA" id="ARBA00022737"/>
    </source>
</evidence>
<dbReference type="PRINTS" id="PR00405">
    <property type="entry name" value="REVINTRACTNG"/>
</dbReference>
<keyword evidence="5" id="KW-0862">Zinc</keyword>
<feature type="region of interest" description="Disordered" evidence="9">
    <location>
        <begin position="375"/>
        <end position="589"/>
    </location>
</feature>
<keyword evidence="6 7" id="KW-0040">ANK repeat</keyword>
<dbReference type="InterPro" id="IPR022018">
    <property type="entry name" value="GIT1_C"/>
</dbReference>
<reference evidence="11" key="1">
    <citation type="submission" date="2025-08" db="UniProtKB">
        <authorList>
            <consortium name="Ensembl"/>
        </authorList>
    </citation>
    <scope>IDENTIFICATION</scope>
</reference>
<dbReference type="GO" id="GO:0098793">
    <property type="term" value="C:presynapse"/>
    <property type="evidence" value="ECO:0007669"/>
    <property type="project" value="GOC"/>
</dbReference>
<evidence type="ECO:0000256" key="8">
    <source>
        <dbReference type="PROSITE-ProRule" id="PRU00288"/>
    </source>
</evidence>
<sequence length="705" mass="78365">MLVIHSSAVVYAYKNAIKILFSLFYFILNLLEICSPYPRWASVNRGVLICDGCCGVHRSLGRHNSQVRHLSNTSWPPTQLQMVQTLYNNGANAIWEHTLLDLSSITSGKRKPNPQDKVHPNKTEFIKSKYQMLAFVHRLPCRDDDSSAAADLSKQLHSSVRTGNLETCLRLLSLGAQANYFHPEKGNTPLHIAAKAGQVCQAELLCVYGADPGAPDSTGKTPIHYARQAGHQDLADRLVEIQYELTDRLAFYLCGRKPDHKNGQHFIIPQMADRVKLSLTMTDATLLILLQLSDHLFEELAMDVYDEVDRRETDAVWLATQNHSTLVTETTLVPFLPVNPEYSSTRNQGRQKLARFNAHEFATLVIDILSDAKRRQQGNSVSSPKDNVDVFFKSTGSRHGSESQEIDQPDYDSVASDEDTETDLRVCKKDRTKLQSLQSENSSLRRQVSAQQPYQAPGGPDHPNPSSPSSSSSSSSSSALKRHLSAQTSRPMSMYETGSGLKPFLPKGETPYPEETFPTLQPFPTYASKFDKQSSVSDGDYDNTVNESDLDDSGCRLRSSGWMGDSGSIPELDDHECEPDPSLPSTEDVIRKTEQITKNIQDLLRAAQENKHESFIPCAERIYVAVSEMAALFPKRPRSETVKSSLRLLTSSANRLQSECKKASPLESSPAADMQLVTQLVIQCAYDIAKAAKQLVTITTKENNN</sequence>
<dbReference type="PROSITE" id="PS50297">
    <property type="entry name" value="ANK_REP_REGION"/>
    <property type="match status" value="2"/>
</dbReference>
<dbReference type="Pfam" id="PF01412">
    <property type="entry name" value="ArfGap"/>
    <property type="match status" value="1"/>
</dbReference>
<dbReference type="InterPro" id="IPR002110">
    <property type="entry name" value="Ankyrin_rpt"/>
</dbReference>
<dbReference type="GO" id="GO:0005096">
    <property type="term" value="F:GTPase activator activity"/>
    <property type="evidence" value="ECO:0007669"/>
    <property type="project" value="UniProtKB-KW"/>
</dbReference>
<evidence type="ECO:0000256" key="6">
    <source>
        <dbReference type="ARBA" id="ARBA00023043"/>
    </source>
</evidence>
<keyword evidence="4 8" id="KW-0863">Zinc-finger</keyword>
<evidence type="ECO:0000313" key="12">
    <source>
        <dbReference type="Proteomes" id="UP000694700"/>
    </source>
</evidence>
<dbReference type="Pfam" id="PF08518">
    <property type="entry name" value="GIT_SHD"/>
    <property type="match status" value="2"/>
</dbReference>
<feature type="compositionally biased region" description="Polar residues" evidence="9">
    <location>
        <begin position="434"/>
        <end position="454"/>
    </location>
</feature>
<evidence type="ECO:0000259" key="10">
    <source>
        <dbReference type="PROSITE" id="PS50115"/>
    </source>
</evidence>
<dbReference type="InterPro" id="IPR047161">
    <property type="entry name" value="GIT-like"/>
</dbReference>
<dbReference type="SMART" id="SM00248">
    <property type="entry name" value="ANK"/>
    <property type="match status" value="3"/>
</dbReference>
<feature type="repeat" description="ANK" evidence="7">
    <location>
        <begin position="185"/>
        <end position="217"/>
    </location>
</feature>
<feature type="compositionally biased region" description="Basic and acidic residues" evidence="9">
    <location>
        <begin position="422"/>
        <end position="433"/>
    </location>
</feature>
<proteinExistence type="predicted"/>
<dbReference type="Proteomes" id="UP000694700">
    <property type="component" value="Unplaced"/>
</dbReference>
<feature type="repeat" description="ANK" evidence="7">
    <location>
        <begin position="218"/>
        <end position="240"/>
    </location>
</feature>
<keyword evidence="2" id="KW-0479">Metal-binding</keyword>
<dbReference type="SMART" id="SM00555">
    <property type="entry name" value="GIT"/>
    <property type="match status" value="2"/>
</dbReference>
<dbReference type="GO" id="GO:0036465">
    <property type="term" value="P:synaptic vesicle recycling"/>
    <property type="evidence" value="ECO:0007669"/>
    <property type="project" value="TreeGrafter"/>
</dbReference>
<dbReference type="AlphaFoldDB" id="A0A8C2AT49"/>
<dbReference type="Pfam" id="PF12205">
    <property type="entry name" value="GIT1_C"/>
    <property type="match status" value="1"/>
</dbReference>
<feature type="compositionally biased region" description="Polar residues" evidence="9">
    <location>
        <begin position="533"/>
        <end position="547"/>
    </location>
</feature>
<dbReference type="PANTHER" id="PTHR46097:SF4">
    <property type="entry name" value="ARF GTPASE-ACTIVATING PROTEIN GIT2"/>
    <property type="match status" value="1"/>
</dbReference>
<dbReference type="FunFam" id="1.25.40.20:FF:000013">
    <property type="entry name" value="ARF GTPase-activating protein GIT1 isoform 1"/>
    <property type="match status" value="1"/>
</dbReference>
<dbReference type="Pfam" id="PF12796">
    <property type="entry name" value="Ank_2"/>
    <property type="match status" value="1"/>
</dbReference>
<dbReference type="SMART" id="SM00105">
    <property type="entry name" value="ArfGap"/>
    <property type="match status" value="1"/>
</dbReference>
<keyword evidence="3" id="KW-0677">Repeat</keyword>
<dbReference type="GO" id="GO:0008270">
    <property type="term" value="F:zinc ion binding"/>
    <property type="evidence" value="ECO:0007669"/>
    <property type="project" value="UniProtKB-KW"/>
</dbReference>
<dbReference type="PROSITE" id="PS50115">
    <property type="entry name" value="ARFGAP"/>
    <property type="match status" value="1"/>
</dbReference>
<dbReference type="GO" id="GO:0032012">
    <property type="term" value="P:regulation of ARF protein signal transduction"/>
    <property type="evidence" value="ECO:0007669"/>
    <property type="project" value="InterPro"/>
</dbReference>
<keyword evidence="1" id="KW-0343">GTPase activation</keyword>
<name>A0A8C2AT49_CYPCA</name>
<dbReference type="InterPro" id="IPR001164">
    <property type="entry name" value="ArfGAP_dom"/>
</dbReference>
<evidence type="ECO:0000256" key="5">
    <source>
        <dbReference type="ARBA" id="ARBA00022833"/>
    </source>
</evidence>
<dbReference type="Gene3D" id="1.10.220.150">
    <property type="entry name" value="Arf GTPase activating protein"/>
    <property type="match status" value="1"/>
</dbReference>
<dbReference type="GO" id="GO:0031267">
    <property type="term" value="F:small GTPase binding"/>
    <property type="evidence" value="ECO:0007669"/>
    <property type="project" value="TreeGrafter"/>
</dbReference>